<sequence>MNIQRDVTLSDKYALECGQAYMTGTQALVRLPMLQRQRDELKGLNTACFISGYRGSPLGNLDRELWKAKEFVAAQHIKFEPGINEEMGATSVWGSQQVGLFEGALYDGVYGMWYGKTPGIDRSGDVFKHANYAGTSPNGGVLALAGDDHNCKSSTIPCQSEYAFMDAQIPVLNPSNVQEFLDYGVLGWEMSRFSGCWVAMKTISETVDASASVYIDPNRIQTLYPDFDFPNDGVHIRWPDKPLEQEYRLQKYKLYAALAFARANKLDKVMIDSDKARLGIVTSGKSYQDVLQALEDLGIDQDRASTLGVRLYKVAMPWPLEPEGIKEFTKGLDEILVVEEKRAVIENQLKEQLYNWNEKDRPRVIGKFDEDGDWILPSANELSPARIARVIAARIKKYFTDDAIEERLAWLDAKEEELAKPRRTTHRMPTFCSGCPHNTSTKLPEGSRALAGIGCHYMATWVRAEQTQTFTQMGGEGVPWVGQSHFTKENHVFANLGDGTYYHSGILAIRQALGANVNITYKILFNAAVAMTGGQPVDGPLTVQGLTKQLNGEGVKRIAIVSNEPNKYPSRMEFAPDVSFHHRDDMDEVQRDLRNWPGVSVLIYDQHCATELRRMRKRGKAPVPARRLFINDAVCEGCGDCGVASNCVSITPKETVLGRKRKIDQSTCNMDYSCVNGFCPSFVSVHGANLRKKEGHTQADDFATTHLPAPILPATNETYSIVVTGIGGTGVVTIGALLGMAAHMENKGVSVLDMTGLAQKNGSVISHIRLADSPEDIYSVKIPAGEADLMLGCDLVTSASFDALAKLKSGKSKAIINDHKVMTPDFACNRDAPFPLNGMKQSIAEAVDKAHSWFFDASQLASKLLGDSIGSNMFVVGYAFQLGLIPISEGSLLKAIELNGVRVDFNQRAFVLGRWAAHDMDKLSELIEDEKPQFIQQDLEALIKHRISHLTDYQDADYAERYSHMVSRVYRAEQELGTGSQELTKSVAHVLAKLMAYKDEYEVARLYSSPEFKKKLSEQFEGKFKISFHLSPPLLADRDQRTGLPLKKEYGPWVLSVFKFLAKFKGLRGGKYDIFAKTAERKMERALISEYMGTLEEICQNLKDYNLDIATQIADLPREIRGFGHIKEQAVHKVKAQEKKLLKEFKAARPSDLAAQ</sequence>
<organism evidence="4 5">
    <name type="scientific">Candidatus Terasakiella magnetica</name>
    <dbReference type="NCBI Taxonomy" id="1867952"/>
    <lineage>
        <taxon>Bacteria</taxon>
        <taxon>Pseudomonadati</taxon>
        <taxon>Pseudomonadota</taxon>
        <taxon>Alphaproteobacteria</taxon>
        <taxon>Rhodospirillales</taxon>
        <taxon>Terasakiellaceae</taxon>
        <taxon>Terasakiella</taxon>
    </lineage>
</organism>
<keyword evidence="1" id="KW-0560">Oxidoreductase</keyword>
<protein>
    <submittedName>
        <fullName evidence="4">Indolepyruvate ferredoxin oxidoreductase</fullName>
    </submittedName>
</protein>
<dbReference type="NCBIfam" id="NF009589">
    <property type="entry name" value="PRK13030.1"/>
    <property type="match status" value="1"/>
</dbReference>
<dbReference type="Pfam" id="PF20169">
    <property type="entry name" value="DUF6537"/>
    <property type="match status" value="1"/>
</dbReference>
<dbReference type="InterPro" id="IPR009014">
    <property type="entry name" value="Transketo_C/PFOR_II"/>
</dbReference>
<evidence type="ECO:0000313" key="4">
    <source>
        <dbReference type="EMBL" id="SCA55344.1"/>
    </source>
</evidence>
<evidence type="ECO:0000313" key="5">
    <source>
        <dbReference type="Proteomes" id="UP000231658"/>
    </source>
</evidence>
<dbReference type="InterPro" id="IPR051457">
    <property type="entry name" value="2-oxoacid:Fd_oxidoreductase"/>
</dbReference>
<dbReference type="InterPro" id="IPR002869">
    <property type="entry name" value="Pyrv_flavodox_OxRed_cen"/>
</dbReference>
<dbReference type="Pfam" id="PF01558">
    <property type="entry name" value="POR"/>
    <property type="match status" value="1"/>
</dbReference>
<dbReference type="GO" id="GO:0016903">
    <property type="term" value="F:oxidoreductase activity, acting on the aldehyde or oxo group of donors"/>
    <property type="evidence" value="ECO:0007669"/>
    <property type="project" value="InterPro"/>
</dbReference>
<evidence type="ECO:0000259" key="3">
    <source>
        <dbReference type="Pfam" id="PF20169"/>
    </source>
</evidence>
<dbReference type="InterPro" id="IPR029061">
    <property type="entry name" value="THDP-binding"/>
</dbReference>
<keyword evidence="5" id="KW-1185">Reference proteome</keyword>
<dbReference type="InterPro" id="IPR002880">
    <property type="entry name" value="Pyrv_Fd/Flavodoxin_OxRdtase_N"/>
</dbReference>
<dbReference type="EMBL" id="FLYE01000001">
    <property type="protein sequence ID" value="SCA55344.1"/>
    <property type="molecule type" value="Genomic_DNA"/>
</dbReference>
<accession>A0A1C3RDQ4</accession>
<dbReference type="CDD" id="cd07034">
    <property type="entry name" value="TPP_PYR_PFOR_IOR-alpha_like"/>
    <property type="match status" value="1"/>
</dbReference>
<dbReference type="PANTHER" id="PTHR48084:SF3">
    <property type="entry name" value="SUBUNIT OF PYRUVATE:FLAVODOXIN OXIDOREDUCTASE"/>
    <property type="match status" value="1"/>
</dbReference>
<proteinExistence type="predicted"/>
<dbReference type="InterPro" id="IPR019752">
    <property type="entry name" value="Pyrv/ketoisovalerate_OxRed_cat"/>
</dbReference>
<reference evidence="4 5" key="1">
    <citation type="submission" date="2016-07" db="EMBL/GenBank/DDBJ databases">
        <authorList>
            <person name="Lefevre C.T."/>
        </authorList>
    </citation>
    <scope>NUCLEOTIDE SEQUENCE [LARGE SCALE GENOMIC DNA]</scope>
    <source>
        <strain evidence="4">PR1</strain>
    </source>
</reference>
<dbReference type="OrthoDB" id="9803617at2"/>
<evidence type="ECO:0000256" key="1">
    <source>
        <dbReference type="ARBA" id="ARBA00023002"/>
    </source>
</evidence>
<dbReference type="Proteomes" id="UP000231658">
    <property type="component" value="Unassembled WGS sequence"/>
</dbReference>
<dbReference type="SUPFAM" id="SSF52518">
    <property type="entry name" value="Thiamin diphosphate-binding fold (THDP-binding)"/>
    <property type="match status" value="2"/>
</dbReference>
<dbReference type="RefSeq" id="WP_069186027.1">
    <property type="nucleotide sequence ID" value="NZ_FLYE01000001.1"/>
</dbReference>
<dbReference type="SUPFAM" id="SSF53323">
    <property type="entry name" value="Pyruvate-ferredoxin oxidoreductase, PFOR, domain III"/>
    <property type="match status" value="1"/>
</dbReference>
<dbReference type="Gene3D" id="3.40.50.970">
    <property type="match status" value="1"/>
</dbReference>
<dbReference type="SUPFAM" id="SSF52922">
    <property type="entry name" value="TK C-terminal domain-like"/>
    <property type="match status" value="1"/>
</dbReference>
<dbReference type="STRING" id="1867952.MTBPR1_10591"/>
<dbReference type="NCBIfam" id="NF009588">
    <property type="entry name" value="PRK13029.1"/>
    <property type="match status" value="1"/>
</dbReference>
<dbReference type="PANTHER" id="PTHR48084">
    <property type="entry name" value="2-OXOGLUTARATE OXIDOREDUCTASE SUBUNIT KORB-RELATED"/>
    <property type="match status" value="1"/>
</dbReference>
<feature type="domain" description="DUF6537" evidence="3">
    <location>
        <begin position="939"/>
        <end position="1138"/>
    </location>
</feature>
<dbReference type="AlphaFoldDB" id="A0A1C3RDQ4"/>
<gene>
    <name evidence="4" type="ORF">MTBPR1_10591</name>
</gene>
<name>A0A1C3RDQ4_9PROT</name>
<dbReference type="InterPro" id="IPR046667">
    <property type="entry name" value="DUF6537"/>
</dbReference>
<feature type="domain" description="Pyruvate/ketoisovalerate oxidoreductase catalytic" evidence="2">
    <location>
        <begin position="727"/>
        <end position="913"/>
    </location>
</feature>
<dbReference type="Gene3D" id="3.40.920.10">
    <property type="entry name" value="Pyruvate-ferredoxin oxidoreductase, PFOR, domain III"/>
    <property type="match status" value="1"/>
</dbReference>
<evidence type="ECO:0000259" key="2">
    <source>
        <dbReference type="Pfam" id="PF01558"/>
    </source>
</evidence>
<keyword evidence="4" id="KW-0670">Pyruvate</keyword>